<reference evidence="2" key="1">
    <citation type="journal article" date="2023" name="Nat. Plants">
        <title>Single-cell RNA sequencing provides a high-resolution roadmap for understanding the multicellular compartmentation of specialized metabolism.</title>
        <authorList>
            <person name="Sun S."/>
            <person name="Shen X."/>
            <person name="Li Y."/>
            <person name="Li Y."/>
            <person name="Wang S."/>
            <person name="Li R."/>
            <person name="Zhang H."/>
            <person name="Shen G."/>
            <person name="Guo B."/>
            <person name="Wei J."/>
            <person name="Xu J."/>
            <person name="St-Pierre B."/>
            <person name="Chen S."/>
            <person name="Sun C."/>
        </authorList>
    </citation>
    <scope>NUCLEOTIDE SEQUENCE [LARGE SCALE GENOMIC DNA]</scope>
</reference>
<protein>
    <submittedName>
        <fullName evidence="1">Uncharacterized protein</fullName>
    </submittedName>
</protein>
<name>A0ACC0BIX8_CATRO</name>
<accession>A0ACC0BIX8</accession>
<evidence type="ECO:0000313" key="2">
    <source>
        <dbReference type="Proteomes" id="UP001060085"/>
    </source>
</evidence>
<gene>
    <name evidence="1" type="ORF">M9H77_12986</name>
</gene>
<organism evidence="1 2">
    <name type="scientific">Catharanthus roseus</name>
    <name type="common">Madagascar periwinkle</name>
    <name type="synonym">Vinca rosea</name>
    <dbReference type="NCBI Taxonomy" id="4058"/>
    <lineage>
        <taxon>Eukaryota</taxon>
        <taxon>Viridiplantae</taxon>
        <taxon>Streptophyta</taxon>
        <taxon>Embryophyta</taxon>
        <taxon>Tracheophyta</taxon>
        <taxon>Spermatophyta</taxon>
        <taxon>Magnoliopsida</taxon>
        <taxon>eudicotyledons</taxon>
        <taxon>Gunneridae</taxon>
        <taxon>Pentapetalae</taxon>
        <taxon>asterids</taxon>
        <taxon>lamiids</taxon>
        <taxon>Gentianales</taxon>
        <taxon>Apocynaceae</taxon>
        <taxon>Rauvolfioideae</taxon>
        <taxon>Vinceae</taxon>
        <taxon>Catharanthinae</taxon>
        <taxon>Catharanthus</taxon>
    </lineage>
</organism>
<dbReference type="Proteomes" id="UP001060085">
    <property type="component" value="Linkage Group LG03"/>
</dbReference>
<proteinExistence type="predicted"/>
<dbReference type="EMBL" id="CM044703">
    <property type="protein sequence ID" value="KAI5672622.1"/>
    <property type="molecule type" value="Genomic_DNA"/>
</dbReference>
<comment type="caution">
    <text evidence="1">The sequence shown here is derived from an EMBL/GenBank/DDBJ whole genome shotgun (WGS) entry which is preliminary data.</text>
</comment>
<evidence type="ECO:0000313" key="1">
    <source>
        <dbReference type="EMBL" id="KAI5672622.1"/>
    </source>
</evidence>
<sequence length="116" mass="13696">MLEQSSRRNLGEHLMHDNQWGYGNFSPYTRSYEHNSYDCYGNNRLGARNGYNDRSCKRVLMKEVRNERNYVNMDGRFNKERGDYEGYYDSYNHEGYSCGRSFKTLGTTSNLLVTTI</sequence>
<keyword evidence="2" id="KW-1185">Reference proteome</keyword>